<reference evidence="1" key="1">
    <citation type="submission" date="2017-07" db="EMBL/GenBank/DDBJ databases">
        <title>Taro Niue Genome Assembly and Annotation.</title>
        <authorList>
            <person name="Atibalentja N."/>
            <person name="Keating K."/>
            <person name="Fields C.J."/>
        </authorList>
    </citation>
    <scope>NUCLEOTIDE SEQUENCE</scope>
    <source>
        <strain evidence="1">Niue_2</strain>
        <tissue evidence="1">Leaf</tissue>
    </source>
</reference>
<comment type="caution">
    <text evidence="1">The sequence shown here is derived from an EMBL/GenBank/DDBJ whole genome shotgun (WGS) entry which is preliminary data.</text>
</comment>
<proteinExistence type="predicted"/>
<sequence>MNGVLGVRVLAEATLASTLGRLSGVSVQTWTPILIPASSDMDANFSDLHALQSQKMREQDFSSSPRPSYSPKIQSSGLCFCTDLVRRQGPWTPVMSLASIDHAADRESAARDRRLVPLNRTL</sequence>
<dbReference type="EMBL" id="NMUH01000812">
    <property type="protein sequence ID" value="MQL85170.1"/>
    <property type="molecule type" value="Genomic_DNA"/>
</dbReference>
<gene>
    <name evidence="1" type="ORF">Taro_017687</name>
</gene>
<evidence type="ECO:0000313" key="2">
    <source>
        <dbReference type="Proteomes" id="UP000652761"/>
    </source>
</evidence>
<evidence type="ECO:0000313" key="1">
    <source>
        <dbReference type="EMBL" id="MQL85170.1"/>
    </source>
</evidence>
<organism evidence="1 2">
    <name type="scientific">Colocasia esculenta</name>
    <name type="common">Wild taro</name>
    <name type="synonym">Arum esculentum</name>
    <dbReference type="NCBI Taxonomy" id="4460"/>
    <lineage>
        <taxon>Eukaryota</taxon>
        <taxon>Viridiplantae</taxon>
        <taxon>Streptophyta</taxon>
        <taxon>Embryophyta</taxon>
        <taxon>Tracheophyta</taxon>
        <taxon>Spermatophyta</taxon>
        <taxon>Magnoliopsida</taxon>
        <taxon>Liliopsida</taxon>
        <taxon>Araceae</taxon>
        <taxon>Aroideae</taxon>
        <taxon>Colocasieae</taxon>
        <taxon>Colocasia</taxon>
    </lineage>
</organism>
<dbReference type="Proteomes" id="UP000652761">
    <property type="component" value="Unassembled WGS sequence"/>
</dbReference>
<protein>
    <submittedName>
        <fullName evidence="1">Uncharacterized protein</fullName>
    </submittedName>
</protein>
<dbReference type="AlphaFoldDB" id="A0A843UU05"/>
<accession>A0A843UU05</accession>
<keyword evidence="2" id="KW-1185">Reference proteome</keyword>
<name>A0A843UU05_COLES</name>